<keyword evidence="1" id="KW-0732">Signal</keyword>
<evidence type="ECO:0000256" key="1">
    <source>
        <dbReference type="SAM" id="SignalP"/>
    </source>
</evidence>
<feature type="chain" id="PRO_5009279386" description="Bacteriocin (Lactococcin_972)" evidence="1">
    <location>
        <begin position="25"/>
        <end position="110"/>
    </location>
</feature>
<protein>
    <recommendedName>
        <fullName evidence="4">Bacteriocin (Lactococcin_972)</fullName>
    </recommendedName>
</protein>
<dbReference type="STRING" id="131112.SAMN04489737_1188"/>
<sequence length="110" mass="11688">MKRSISTGLATIVMVMGAALTASALSYAGSKYGQYTYTSGSFISIRDNAGDRKFPAVNYKYDGGTKQDGLANKSGYGTTVTKYAPSKITAIQPCLSRSAPFPMGCGDWIY</sequence>
<proteinExistence type="predicted"/>
<organism evidence="2 3">
    <name type="scientific">Arcanobacterium phocae</name>
    <dbReference type="NCBI Taxonomy" id="131112"/>
    <lineage>
        <taxon>Bacteria</taxon>
        <taxon>Bacillati</taxon>
        <taxon>Actinomycetota</taxon>
        <taxon>Actinomycetes</taxon>
        <taxon>Actinomycetales</taxon>
        <taxon>Actinomycetaceae</taxon>
        <taxon>Arcanobacterium</taxon>
    </lineage>
</organism>
<evidence type="ECO:0008006" key="4">
    <source>
        <dbReference type="Google" id="ProtNLM"/>
    </source>
</evidence>
<dbReference type="AlphaFoldDB" id="A0A1H2LI15"/>
<dbReference type="Proteomes" id="UP000214355">
    <property type="component" value="Chromosome I"/>
</dbReference>
<evidence type="ECO:0000313" key="2">
    <source>
        <dbReference type="EMBL" id="SDU80385.1"/>
    </source>
</evidence>
<feature type="signal peptide" evidence="1">
    <location>
        <begin position="1"/>
        <end position="24"/>
    </location>
</feature>
<evidence type="ECO:0000313" key="3">
    <source>
        <dbReference type="Proteomes" id="UP000214355"/>
    </source>
</evidence>
<keyword evidence="3" id="KW-1185">Reference proteome</keyword>
<name>A0A1H2LI15_9ACTO</name>
<dbReference type="GeneID" id="65344922"/>
<reference evidence="3" key="1">
    <citation type="submission" date="2016-10" db="EMBL/GenBank/DDBJ databases">
        <authorList>
            <person name="Varghese N."/>
            <person name="Submissions S."/>
        </authorList>
    </citation>
    <scope>NUCLEOTIDE SEQUENCE [LARGE SCALE GENOMIC DNA]</scope>
    <source>
        <strain evidence="3">DSM 10002</strain>
    </source>
</reference>
<gene>
    <name evidence="2" type="ORF">SAMN04489737_1188</name>
</gene>
<dbReference type="RefSeq" id="WP_091281001.1">
    <property type="nucleotide sequence ID" value="NZ_JABAPK010000002.1"/>
</dbReference>
<dbReference type="OrthoDB" id="5193756at2"/>
<accession>A0A1H2LI15</accession>
<dbReference type="EMBL" id="LT629804">
    <property type="protein sequence ID" value="SDU80385.1"/>
    <property type="molecule type" value="Genomic_DNA"/>
</dbReference>